<evidence type="ECO:0000313" key="2">
    <source>
        <dbReference type="EMBL" id="GGF25452.1"/>
    </source>
</evidence>
<dbReference type="InterPro" id="IPR034660">
    <property type="entry name" value="DinB/YfiT-like"/>
</dbReference>
<protein>
    <recommendedName>
        <fullName evidence="1">DinB-like domain-containing protein</fullName>
    </recommendedName>
</protein>
<reference evidence="2" key="2">
    <citation type="submission" date="2020-09" db="EMBL/GenBank/DDBJ databases">
        <authorList>
            <person name="Sun Q."/>
            <person name="Zhou Y."/>
        </authorList>
    </citation>
    <scope>NUCLEOTIDE SEQUENCE</scope>
    <source>
        <strain evidence="2">CGMCC 1.12153</strain>
    </source>
</reference>
<dbReference type="SUPFAM" id="SSF109854">
    <property type="entry name" value="DinB/YfiT-like putative metalloenzymes"/>
    <property type="match status" value="1"/>
</dbReference>
<dbReference type="EMBL" id="BMEL01000003">
    <property type="protein sequence ID" value="GGF25452.1"/>
    <property type="molecule type" value="Genomic_DNA"/>
</dbReference>
<dbReference type="Pfam" id="PF12867">
    <property type="entry name" value="DinB_2"/>
    <property type="match status" value="1"/>
</dbReference>
<gene>
    <name evidence="2" type="ORF">GCM10010954_25450</name>
</gene>
<dbReference type="InterPro" id="IPR024775">
    <property type="entry name" value="DinB-like"/>
</dbReference>
<dbReference type="Gene3D" id="1.20.120.450">
    <property type="entry name" value="dinb family like domain"/>
    <property type="match status" value="1"/>
</dbReference>
<accession>A0A917B5N5</accession>
<evidence type="ECO:0000259" key="1">
    <source>
        <dbReference type="Pfam" id="PF12867"/>
    </source>
</evidence>
<evidence type="ECO:0000313" key="3">
    <source>
        <dbReference type="Proteomes" id="UP000660110"/>
    </source>
</evidence>
<dbReference type="RefSeq" id="WP_188377890.1">
    <property type="nucleotide sequence ID" value="NZ_BMEL01000003.1"/>
</dbReference>
<name>A0A917B5N5_HALAA</name>
<feature type="domain" description="DinB-like" evidence="1">
    <location>
        <begin position="5"/>
        <end position="153"/>
    </location>
</feature>
<reference evidence="2" key="1">
    <citation type="journal article" date="2014" name="Int. J. Syst. Evol. Microbiol.">
        <title>Complete genome sequence of Corynebacterium casei LMG S-19264T (=DSM 44701T), isolated from a smear-ripened cheese.</title>
        <authorList>
            <consortium name="US DOE Joint Genome Institute (JGI-PGF)"/>
            <person name="Walter F."/>
            <person name="Albersmeier A."/>
            <person name="Kalinowski J."/>
            <person name="Ruckert C."/>
        </authorList>
    </citation>
    <scope>NUCLEOTIDE SEQUENCE</scope>
    <source>
        <strain evidence="2">CGMCC 1.12153</strain>
    </source>
</reference>
<organism evidence="2 3">
    <name type="scientific">Halobacillus andaensis</name>
    <dbReference type="NCBI Taxonomy" id="1176239"/>
    <lineage>
        <taxon>Bacteria</taxon>
        <taxon>Bacillati</taxon>
        <taxon>Bacillota</taxon>
        <taxon>Bacilli</taxon>
        <taxon>Bacillales</taxon>
        <taxon>Bacillaceae</taxon>
        <taxon>Halobacillus</taxon>
    </lineage>
</organism>
<dbReference type="AlphaFoldDB" id="A0A917B5N5"/>
<comment type="caution">
    <text evidence="2">The sequence shown here is derived from an EMBL/GenBank/DDBJ whole genome shotgun (WGS) entry which is preliminary data.</text>
</comment>
<sequence>MYGIEEKREEVITFMKEVPNDHARQKPAKESWSILEIAEHLYLMEQLISYQIGKQLKEGSTQETPEKPIHKTTNRDFKVEAPEVVQPKGEFSTIQEANDALAKSRETTLFLIHNKEEEVLEKYAFHHPSFGDMTLKQWVEFIGWHELRHLDQMKEVYASIK</sequence>
<keyword evidence="3" id="KW-1185">Reference proteome</keyword>
<dbReference type="Proteomes" id="UP000660110">
    <property type="component" value="Unassembled WGS sequence"/>
</dbReference>
<proteinExistence type="predicted"/>